<accession>A0AAI9TWM5</accession>
<comment type="caution">
    <text evidence="1">The sequence shown here is derived from an EMBL/GenBank/DDBJ whole genome shotgun (WGS) entry which is preliminary data.</text>
</comment>
<name>A0AAI9TWM5_9PEZI</name>
<proteinExistence type="predicted"/>
<reference evidence="1 2" key="1">
    <citation type="submission" date="2016-10" db="EMBL/GenBank/DDBJ databases">
        <title>The genome sequence of Colletotrichum fioriniae PJ7.</title>
        <authorList>
            <person name="Baroncelli R."/>
        </authorList>
    </citation>
    <scope>NUCLEOTIDE SEQUENCE [LARGE SCALE GENOMIC DNA]</scope>
    <source>
        <strain evidence="1">Col 31</strain>
    </source>
</reference>
<dbReference type="EMBL" id="MLGG01000079">
    <property type="protein sequence ID" value="KAK1447221.1"/>
    <property type="molecule type" value="Genomic_DNA"/>
</dbReference>
<sequence>MDQGERERNAASNRSILMRPLSLATAQIRCGASFACRELPCPSGVFLSPSARSHFYPNIDVTNTTRKRPRLSTRNPFQQ</sequence>
<gene>
    <name evidence="1" type="ORF">CMEL01_09060</name>
</gene>
<protein>
    <submittedName>
        <fullName evidence="1">Uncharacterized protein</fullName>
    </submittedName>
</protein>
<dbReference type="AlphaFoldDB" id="A0AAI9TWM5"/>
<dbReference type="Proteomes" id="UP001239795">
    <property type="component" value="Unassembled WGS sequence"/>
</dbReference>
<evidence type="ECO:0000313" key="1">
    <source>
        <dbReference type="EMBL" id="KAK1447221.1"/>
    </source>
</evidence>
<keyword evidence="2" id="KW-1185">Reference proteome</keyword>
<organism evidence="1 2">
    <name type="scientific">Colletotrichum melonis</name>
    <dbReference type="NCBI Taxonomy" id="1209925"/>
    <lineage>
        <taxon>Eukaryota</taxon>
        <taxon>Fungi</taxon>
        <taxon>Dikarya</taxon>
        <taxon>Ascomycota</taxon>
        <taxon>Pezizomycotina</taxon>
        <taxon>Sordariomycetes</taxon>
        <taxon>Hypocreomycetidae</taxon>
        <taxon>Glomerellales</taxon>
        <taxon>Glomerellaceae</taxon>
        <taxon>Colletotrichum</taxon>
        <taxon>Colletotrichum acutatum species complex</taxon>
    </lineage>
</organism>
<evidence type="ECO:0000313" key="2">
    <source>
        <dbReference type="Proteomes" id="UP001239795"/>
    </source>
</evidence>